<dbReference type="PROSITE" id="PS51352">
    <property type="entry name" value="THIOREDOXIN_2"/>
    <property type="match status" value="1"/>
</dbReference>
<dbReference type="PANTHER" id="PTHR45663:SF11">
    <property type="entry name" value="GEO12009P1"/>
    <property type="match status" value="1"/>
</dbReference>
<reference evidence="6 7" key="1">
    <citation type="journal article" date="2014" name="Int. J. Syst. Evol. Microbiol.">
        <title>Complete genome sequence of Corynebacterium casei LMG S-19264T (=DSM 44701T), isolated from a smear-ripened cheese.</title>
        <authorList>
            <consortium name="US DOE Joint Genome Institute (JGI-PGF)"/>
            <person name="Walter F."/>
            <person name="Albersmeier A."/>
            <person name="Kalinowski J."/>
            <person name="Ruckert C."/>
        </authorList>
    </citation>
    <scope>NUCLEOTIDE SEQUENCE [LARGE SCALE GENOMIC DNA]</scope>
    <source>
        <strain evidence="6 7">CGMCC 1.16330</strain>
    </source>
</reference>
<keyword evidence="4" id="KW-0676">Redox-active center</keyword>
<dbReference type="RefSeq" id="WP_188900220.1">
    <property type="nucleotide sequence ID" value="NZ_BMKS01000006.1"/>
</dbReference>
<dbReference type="NCBIfam" id="NF008229">
    <property type="entry name" value="PRK10996.1"/>
    <property type="match status" value="1"/>
</dbReference>
<organism evidence="6 7">
    <name type="scientific">Caldovatus sediminis</name>
    <dbReference type="NCBI Taxonomy" id="2041189"/>
    <lineage>
        <taxon>Bacteria</taxon>
        <taxon>Pseudomonadati</taxon>
        <taxon>Pseudomonadota</taxon>
        <taxon>Alphaproteobacteria</taxon>
        <taxon>Acetobacterales</taxon>
        <taxon>Roseomonadaceae</taxon>
        <taxon>Caldovatus</taxon>
    </lineage>
</organism>
<comment type="caution">
    <text evidence="6">The sequence shown here is derived from an EMBL/GenBank/DDBJ whole genome shotgun (WGS) entry which is preliminary data.</text>
</comment>
<evidence type="ECO:0000256" key="3">
    <source>
        <dbReference type="ARBA" id="ARBA00023157"/>
    </source>
</evidence>
<dbReference type="InterPro" id="IPR049299">
    <property type="entry name" value="Thio2_N"/>
</dbReference>
<dbReference type="GO" id="GO:0045454">
    <property type="term" value="P:cell redox homeostasis"/>
    <property type="evidence" value="ECO:0007669"/>
    <property type="project" value="TreeGrafter"/>
</dbReference>
<dbReference type="CDD" id="cd02947">
    <property type="entry name" value="TRX_family"/>
    <property type="match status" value="1"/>
</dbReference>
<name>A0A8J3EB72_9PROT</name>
<dbReference type="SUPFAM" id="SSF52833">
    <property type="entry name" value="Thioredoxin-like"/>
    <property type="match status" value="1"/>
</dbReference>
<dbReference type="PANTHER" id="PTHR45663">
    <property type="entry name" value="GEO12009P1"/>
    <property type="match status" value="1"/>
</dbReference>
<dbReference type="EMBL" id="BMKS01000006">
    <property type="protein sequence ID" value="GGG34088.1"/>
    <property type="molecule type" value="Genomic_DNA"/>
</dbReference>
<dbReference type="Pfam" id="PF00085">
    <property type="entry name" value="Thioredoxin"/>
    <property type="match status" value="1"/>
</dbReference>
<dbReference type="Pfam" id="PF21352">
    <property type="entry name" value="Zn_ribbon_Thio2"/>
    <property type="match status" value="1"/>
</dbReference>
<keyword evidence="2" id="KW-0249">Electron transport</keyword>
<dbReference type="InterPro" id="IPR036249">
    <property type="entry name" value="Thioredoxin-like_sf"/>
</dbReference>
<accession>A0A8J3EB72</accession>
<dbReference type="Proteomes" id="UP000597507">
    <property type="component" value="Unassembled WGS sequence"/>
</dbReference>
<dbReference type="Gene3D" id="3.40.30.10">
    <property type="entry name" value="Glutaredoxin"/>
    <property type="match status" value="1"/>
</dbReference>
<dbReference type="PRINTS" id="PR00421">
    <property type="entry name" value="THIOREDOXIN"/>
</dbReference>
<evidence type="ECO:0000313" key="6">
    <source>
        <dbReference type="EMBL" id="GGG34088.1"/>
    </source>
</evidence>
<proteinExistence type="predicted"/>
<evidence type="ECO:0000256" key="4">
    <source>
        <dbReference type="ARBA" id="ARBA00023284"/>
    </source>
</evidence>
<evidence type="ECO:0000256" key="1">
    <source>
        <dbReference type="ARBA" id="ARBA00022448"/>
    </source>
</evidence>
<feature type="domain" description="Thioredoxin" evidence="5">
    <location>
        <begin position="24"/>
        <end position="146"/>
    </location>
</feature>
<dbReference type="InterPro" id="IPR017937">
    <property type="entry name" value="Thioredoxin_CS"/>
</dbReference>
<gene>
    <name evidence="6" type="ORF">GCM10010964_22560</name>
</gene>
<dbReference type="Gene3D" id="2.30.30.380">
    <property type="entry name" value="Zn-finger domain of Sec23/24"/>
    <property type="match status" value="1"/>
</dbReference>
<keyword evidence="1" id="KW-0813">Transport</keyword>
<sequence>MANGTVQIVCPRCDGLNRVPEARLGEGPRCGHCHAPLFEGRPLALSEERFRRHLRHSGIPLLVDFWASWCGPCRAMAPEFEAAARALEPRMRLVKVSTEEAPALAAELGISSIPTLSLFAGGQEVARQAGAMPANRIVAWASRVAPPAAGAAADRRTGAA</sequence>
<dbReference type="InterPro" id="IPR013766">
    <property type="entry name" value="Thioredoxin_domain"/>
</dbReference>
<dbReference type="GO" id="GO:0015035">
    <property type="term" value="F:protein-disulfide reductase activity"/>
    <property type="evidence" value="ECO:0007669"/>
    <property type="project" value="TreeGrafter"/>
</dbReference>
<dbReference type="AlphaFoldDB" id="A0A8J3EB72"/>
<dbReference type="GO" id="GO:0005829">
    <property type="term" value="C:cytosol"/>
    <property type="evidence" value="ECO:0007669"/>
    <property type="project" value="TreeGrafter"/>
</dbReference>
<evidence type="ECO:0000256" key="2">
    <source>
        <dbReference type="ARBA" id="ARBA00022982"/>
    </source>
</evidence>
<evidence type="ECO:0000259" key="5">
    <source>
        <dbReference type="PROSITE" id="PS51352"/>
    </source>
</evidence>
<protein>
    <submittedName>
        <fullName evidence="6">Thiol reductase thioredoxin</fullName>
    </submittedName>
</protein>
<evidence type="ECO:0000313" key="7">
    <source>
        <dbReference type="Proteomes" id="UP000597507"/>
    </source>
</evidence>
<keyword evidence="7" id="KW-1185">Reference proteome</keyword>
<keyword evidence="3" id="KW-1015">Disulfide bond</keyword>
<dbReference type="PROSITE" id="PS00194">
    <property type="entry name" value="THIOREDOXIN_1"/>
    <property type="match status" value="1"/>
</dbReference>